<comment type="caution">
    <text evidence="1">The sequence shown here is derived from an EMBL/GenBank/DDBJ whole genome shotgun (WGS) entry which is preliminary data.</text>
</comment>
<reference evidence="1" key="1">
    <citation type="submission" date="2019-08" db="EMBL/GenBank/DDBJ databases">
        <authorList>
            <person name="Kucharzyk K."/>
            <person name="Murdoch R.W."/>
            <person name="Higgins S."/>
            <person name="Loffler F."/>
        </authorList>
    </citation>
    <scope>NUCLEOTIDE SEQUENCE</scope>
</reference>
<dbReference type="AlphaFoldDB" id="A0A645H8U4"/>
<proteinExistence type="predicted"/>
<accession>A0A645H8U4</accession>
<evidence type="ECO:0000313" key="1">
    <source>
        <dbReference type="EMBL" id="MPN35415.1"/>
    </source>
</evidence>
<organism evidence="1">
    <name type="scientific">bioreactor metagenome</name>
    <dbReference type="NCBI Taxonomy" id="1076179"/>
    <lineage>
        <taxon>unclassified sequences</taxon>
        <taxon>metagenomes</taxon>
        <taxon>ecological metagenomes</taxon>
    </lineage>
</organism>
<protein>
    <submittedName>
        <fullName evidence="1">Uncharacterized protein</fullName>
    </submittedName>
</protein>
<dbReference type="EMBL" id="VSSQ01088973">
    <property type="protein sequence ID" value="MPN35415.1"/>
    <property type="molecule type" value="Genomic_DNA"/>
</dbReference>
<sequence length="110" mass="12841">MECAGSRKAVAAAQVAVVRDMQAHRLNRIGRRTPFNLSGACPQIPRGAKRFKFSLRFVYRLRVIFAFRPVLENIKRKFVQYMQRAAFHIQHEIFIIEFKCMDQLFSSCCT</sequence>
<gene>
    <name evidence="1" type="ORF">SDC9_182913</name>
</gene>
<name>A0A645H8U4_9ZZZZ</name>